<dbReference type="PANTHER" id="PTHR43401:SF2">
    <property type="entry name" value="L-THREONINE 3-DEHYDROGENASE"/>
    <property type="match status" value="1"/>
</dbReference>
<dbReference type="Gene3D" id="3.90.180.10">
    <property type="entry name" value="Medium-chain alcohol dehydrogenases, catalytic domain"/>
    <property type="match status" value="1"/>
</dbReference>
<evidence type="ECO:0000259" key="5">
    <source>
        <dbReference type="SMART" id="SM00829"/>
    </source>
</evidence>
<keyword evidence="7" id="KW-1185">Reference proteome</keyword>
<dbReference type="Gene3D" id="3.40.50.720">
    <property type="entry name" value="NAD(P)-binding Rossmann-like Domain"/>
    <property type="match status" value="1"/>
</dbReference>
<dbReference type="InterPro" id="IPR013154">
    <property type="entry name" value="ADH-like_N"/>
</dbReference>
<dbReference type="Pfam" id="PF00107">
    <property type="entry name" value="ADH_zinc_N"/>
    <property type="match status" value="1"/>
</dbReference>
<evidence type="ECO:0000256" key="1">
    <source>
        <dbReference type="ARBA" id="ARBA00001947"/>
    </source>
</evidence>
<dbReference type="GO" id="GO:0016491">
    <property type="term" value="F:oxidoreductase activity"/>
    <property type="evidence" value="ECO:0007669"/>
    <property type="project" value="UniProtKB-KW"/>
</dbReference>
<evidence type="ECO:0000313" key="7">
    <source>
        <dbReference type="Proteomes" id="UP000270021"/>
    </source>
</evidence>
<sequence>MLAYEYQSDGVMRVVERDDPRPQEGELLIDVAAAGICGTDLKIARGEHRFYPPGTTRVPGHETVGVVAENRSGDDRFAPGTPVAVAPNIACGHCRPCRRGLGNLCENYESVGLTFDGGFASQLLIPAAAVANGNVMVVPDGLDLSIASLTEPIAAVVRGLRPLTVTSDDTLLICGAGPIGLIALLVAKHRGVGQVIVSQTSPHRRRIAKQLGADHTINPRERDMSEQVMELTDGAGADAIMVATPVGQVFTDALRSAAKGARVSFFAGLPSGKGEIPLDANLIHYGELIVTGSTANTNADNEEALALLASQPDLFAPLITASFPLEEADRAFEAAKGGEHLKVLIEPRR</sequence>
<dbReference type="InterPro" id="IPR036291">
    <property type="entry name" value="NAD(P)-bd_dom_sf"/>
</dbReference>
<protein>
    <recommendedName>
        <fullName evidence="5">Enoyl reductase (ER) domain-containing protein</fullName>
    </recommendedName>
</protein>
<dbReference type="Pfam" id="PF08240">
    <property type="entry name" value="ADH_N"/>
    <property type="match status" value="1"/>
</dbReference>
<gene>
    <name evidence="6" type="ORF">EJO69_10010</name>
</gene>
<dbReference type="PANTHER" id="PTHR43401">
    <property type="entry name" value="L-THREONINE 3-DEHYDROGENASE"/>
    <property type="match status" value="1"/>
</dbReference>
<proteinExistence type="predicted"/>
<evidence type="ECO:0000256" key="4">
    <source>
        <dbReference type="ARBA" id="ARBA00023002"/>
    </source>
</evidence>
<dbReference type="InterPro" id="IPR050129">
    <property type="entry name" value="Zn_alcohol_dh"/>
</dbReference>
<dbReference type="SUPFAM" id="SSF50129">
    <property type="entry name" value="GroES-like"/>
    <property type="match status" value="1"/>
</dbReference>
<keyword evidence="4" id="KW-0560">Oxidoreductase</keyword>
<dbReference type="SUPFAM" id="SSF51735">
    <property type="entry name" value="NAD(P)-binding Rossmann-fold domains"/>
    <property type="match status" value="1"/>
</dbReference>
<dbReference type="InterPro" id="IPR013149">
    <property type="entry name" value="ADH-like_C"/>
</dbReference>
<dbReference type="SMART" id="SM00829">
    <property type="entry name" value="PKS_ER"/>
    <property type="match status" value="1"/>
</dbReference>
<dbReference type="InterPro" id="IPR011032">
    <property type="entry name" value="GroES-like_sf"/>
</dbReference>
<evidence type="ECO:0000256" key="2">
    <source>
        <dbReference type="ARBA" id="ARBA00022723"/>
    </source>
</evidence>
<dbReference type="EMBL" id="CP034438">
    <property type="protein sequence ID" value="AZN30596.1"/>
    <property type="molecule type" value="Genomic_DNA"/>
</dbReference>
<dbReference type="RefSeq" id="WP_126041479.1">
    <property type="nucleotide sequence ID" value="NZ_CP034438.1"/>
</dbReference>
<reference evidence="6 7" key="1">
    <citation type="submission" date="2018-12" db="EMBL/GenBank/DDBJ databases">
        <title>Complete genome sequence of Flaviflexus salsibiostraticola KCTC 33148.</title>
        <authorList>
            <person name="Bae J.-W."/>
        </authorList>
    </citation>
    <scope>NUCLEOTIDE SEQUENCE [LARGE SCALE GENOMIC DNA]</scope>
    <source>
        <strain evidence="6 7">KCTC 33148</strain>
    </source>
</reference>
<dbReference type="GO" id="GO:0046872">
    <property type="term" value="F:metal ion binding"/>
    <property type="evidence" value="ECO:0007669"/>
    <property type="project" value="UniProtKB-KW"/>
</dbReference>
<organism evidence="6 7">
    <name type="scientific">Flaviflexus salsibiostraticola</name>
    <dbReference type="NCBI Taxonomy" id="1282737"/>
    <lineage>
        <taxon>Bacteria</taxon>
        <taxon>Bacillati</taxon>
        <taxon>Actinomycetota</taxon>
        <taxon>Actinomycetes</taxon>
        <taxon>Actinomycetales</taxon>
        <taxon>Actinomycetaceae</taxon>
        <taxon>Flaviflexus</taxon>
    </lineage>
</organism>
<accession>A0A3Q8WUG1</accession>
<evidence type="ECO:0000313" key="6">
    <source>
        <dbReference type="EMBL" id="AZN30596.1"/>
    </source>
</evidence>
<dbReference type="AlphaFoldDB" id="A0A3Q8WUG1"/>
<keyword evidence="2" id="KW-0479">Metal-binding</keyword>
<comment type="cofactor">
    <cofactor evidence="1">
        <name>Zn(2+)</name>
        <dbReference type="ChEBI" id="CHEBI:29105"/>
    </cofactor>
</comment>
<dbReference type="InterPro" id="IPR020843">
    <property type="entry name" value="ER"/>
</dbReference>
<evidence type="ECO:0000256" key="3">
    <source>
        <dbReference type="ARBA" id="ARBA00022833"/>
    </source>
</evidence>
<name>A0A3Q8WUG1_9ACTO</name>
<dbReference type="OrthoDB" id="3567264at2"/>
<keyword evidence="3" id="KW-0862">Zinc</keyword>
<dbReference type="Proteomes" id="UP000270021">
    <property type="component" value="Chromosome"/>
</dbReference>
<dbReference type="KEGG" id="fsl:EJO69_10010"/>
<feature type="domain" description="Enoyl reductase (ER)" evidence="5">
    <location>
        <begin position="10"/>
        <end position="345"/>
    </location>
</feature>